<dbReference type="Pfam" id="PF00392">
    <property type="entry name" value="GntR"/>
    <property type="match status" value="1"/>
</dbReference>
<dbReference type="Gene3D" id="3.40.640.10">
    <property type="entry name" value="Type I PLP-dependent aspartate aminotransferase-like (Major domain)"/>
    <property type="match status" value="1"/>
</dbReference>
<dbReference type="PANTHER" id="PTHR46577:SF1">
    <property type="entry name" value="HTH-TYPE TRANSCRIPTIONAL REGULATORY PROTEIN GABR"/>
    <property type="match status" value="1"/>
</dbReference>
<dbReference type="InterPro" id="IPR015421">
    <property type="entry name" value="PyrdxlP-dep_Trfase_major"/>
</dbReference>
<evidence type="ECO:0000313" key="8">
    <source>
        <dbReference type="Proteomes" id="UP000292003"/>
    </source>
</evidence>
<accession>A0A4Q7J4I4</accession>
<dbReference type="CDD" id="cd07377">
    <property type="entry name" value="WHTH_GntR"/>
    <property type="match status" value="1"/>
</dbReference>
<dbReference type="InterPro" id="IPR004839">
    <property type="entry name" value="Aminotransferase_I/II_large"/>
</dbReference>
<comment type="similarity">
    <text evidence="1">In the C-terminal section; belongs to the class-I pyridoxal-phosphate-dependent aminotransferase family.</text>
</comment>
<dbReference type="SMART" id="SM00345">
    <property type="entry name" value="HTH_GNTR"/>
    <property type="match status" value="1"/>
</dbReference>
<name>A0A4Q7J4I4_9PSEU</name>
<dbReference type="CDD" id="cd00609">
    <property type="entry name" value="AAT_like"/>
    <property type="match status" value="1"/>
</dbReference>
<reference evidence="7 8" key="1">
    <citation type="submission" date="2019-02" db="EMBL/GenBank/DDBJ databases">
        <title>Draft genome sequence of Amycolatopsis sp. 8-3EHSu isolated from roots of Suaeda maritima.</title>
        <authorList>
            <person name="Duangmal K."/>
            <person name="Chantavorakit T."/>
        </authorList>
    </citation>
    <scope>NUCLEOTIDE SEQUENCE [LARGE SCALE GENOMIC DNA]</scope>
    <source>
        <strain evidence="7 8">8-3EHSu</strain>
    </source>
</reference>
<dbReference type="PROSITE" id="PS50949">
    <property type="entry name" value="HTH_GNTR"/>
    <property type="match status" value="1"/>
</dbReference>
<evidence type="ECO:0000256" key="3">
    <source>
        <dbReference type="ARBA" id="ARBA00023015"/>
    </source>
</evidence>
<dbReference type="Proteomes" id="UP000292003">
    <property type="component" value="Unassembled WGS sequence"/>
</dbReference>
<proteinExistence type="inferred from homology"/>
<keyword evidence="8" id="KW-1185">Reference proteome</keyword>
<dbReference type="GO" id="GO:0030170">
    <property type="term" value="F:pyridoxal phosphate binding"/>
    <property type="evidence" value="ECO:0007669"/>
    <property type="project" value="InterPro"/>
</dbReference>
<evidence type="ECO:0000256" key="4">
    <source>
        <dbReference type="ARBA" id="ARBA00023125"/>
    </source>
</evidence>
<dbReference type="InterPro" id="IPR036390">
    <property type="entry name" value="WH_DNA-bd_sf"/>
</dbReference>
<dbReference type="SUPFAM" id="SSF46785">
    <property type="entry name" value="Winged helix' DNA-binding domain"/>
    <property type="match status" value="1"/>
</dbReference>
<evidence type="ECO:0000256" key="5">
    <source>
        <dbReference type="ARBA" id="ARBA00023163"/>
    </source>
</evidence>
<dbReference type="GO" id="GO:0003700">
    <property type="term" value="F:DNA-binding transcription factor activity"/>
    <property type="evidence" value="ECO:0007669"/>
    <property type="project" value="InterPro"/>
</dbReference>
<dbReference type="RefSeq" id="WP_130478017.1">
    <property type="nucleotide sequence ID" value="NZ_SFCC01000013.1"/>
</dbReference>
<comment type="caution">
    <text evidence="7">The sequence shown here is derived from an EMBL/GenBank/DDBJ whole genome shotgun (WGS) entry which is preliminary data.</text>
</comment>
<dbReference type="PRINTS" id="PR00035">
    <property type="entry name" value="HTHGNTR"/>
</dbReference>
<keyword evidence="7" id="KW-0032">Aminotransferase</keyword>
<protein>
    <submittedName>
        <fullName evidence="7">PLP-dependent aminotransferase family protein</fullName>
    </submittedName>
</protein>
<dbReference type="PANTHER" id="PTHR46577">
    <property type="entry name" value="HTH-TYPE TRANSCRIPTIONAL REGULATORY PROTEIN GABR"/>
    <property type="match status" value="1"/>
</dbReference>
<keyword evidence="5" id="KW-0804">Transcription</keyword>
<dbReference type="GO" id="GO:0008483">
    <property type="term" value="F:transaminase activity"/>
    <property type="evidence" value="ECO:0007669"/>
    <property type="project" value="UniProtKB-KW"/>
</dbReference>
<keyword evidence="2" id="KW-0663">Pyridoxal phosphate</keyword>
<feature type="domain" description="HTH gntR-type" evidence="6">
    <location>
        <begin position="21"/>
        <end position="89"/>
    </location>
</feature>
<evidence type="ECO:0000256" key="1">
    <source>
        <dbReference type="ARBA" id="ARBA00005384"/>
    </source>
</evidence>
<keyword evidence="3" id="KW-0805">Transcription regulation</keyword>
<evidence type="ECO:0000256" key="2">
    <source>
        <dbReference type="ARBA" id="ARBA00022898"/>
    </source>
</evidence>
<dbReference type="InterPro" id="IPR036388">
    <property type="entry name" value="WH-like_DNA-bd_sf"/>
</dbReference>
<evidence type="ECO:0000259" key="6">
    <source>
        <dbReference type="PROSITE" id="PS50949"/>
    </source>
</evidence>
<keyword evidence="4" id="KW-0238">DNA-binding</keyword>
<dbReference type="InterPro" id="IPR015424">
    <property type="entry name" value="PyrdxlP-dep_Trfase"/>
</dbReference>
<gene>
    <name evidence="7" type="ORF">EWH70_25350</name>
</gene>
<dbReference type="AlphaFoldDB" id="A0A4Q7J4I4"/>
<keyword evidence="7" id="KW-0808">Transferase</keyword>
<dbReference type="InterPro" id="IPR051446">
    <property type="entry name" value="HTH_trans_reg/aminotransferase"/>
</dbReference>
<dbReference type="GO" id="GO:0003677">
    <property type="term" value="F:DNA binding"/>
    <property type="evidence" value="ECO:0007669"/>
    <property type="project" value="UniProtKB-KW"/>
</dbReference>
<dbReference type="OrthoDB" id="5415143at2"/>
<dbReference type="InterPro" id="IPR000524">
    <property type="entry name" value="Tscrpt_reg_HTH_GntR"/>
</dbReference>
<evidence type="ECO:0000313" key="7">
    <source>
        <dbReference type="EMBL" id="RZQ61203.1"/>
    </source>
</evidence>
<dbReference type="EMBL" id="SFCC01000013">
    <property type="protein sequence ID" value="RZQ61203.1"/>
    <property type="molecule type" value="Genomic_DNA"/>
</dbReference>
<sequence>MARRSASLPPSVLPLAGESDRPLRWRLHQGLKAAILGGQLAPGTRLPSTRALAESLGVSRSTVVEAFDQLAAEGFLDRRAGSGSYVGEQLHALRPATTPRRPAPPVPDAGRTTEPPTAFTPCEPDGDLFPHQLWARILARHTRRRTTGFDPAGLPGLRQALASYLTLARGVNTAPDRIFVVTGAQQAILLAAHAVLARGDRVWFEDPGYPTGRAGLALAGLEPVGVPLDADGLNITEGQRLAPDARAAYLTPSHQYPTGVVMGLRRRLELLSWAERAGAWLFEDDYDSEFSYAGRPLPALQGIDRGESVVYIGTFNKITYPGFQLGFVVAPPSAAGSFAGVAAAAAATPPVPVQSAFAEFVADGHLAHHVTRARTLYRHRQDTLIAELHDQLGDRVRIHQPAVGMHLIAELTGCSAEAVARHGRRAGLDLRPLSAYSSGTARVAEALVLGYGHLSPDQIREGVRSLAGCAGRRRQ</sequence>
<dbReference type="Gene3D" id="1.10.10.10">
    <property type="entry name" value="Winged helix-like DNA-binding domain superfamily/Winged helix DNA-binding domain"/>
    <property type="match status" value="1"/>
</dbReference>
<dbReference type="SUPFAM" id="SSF53383">
    <property type="entry name" value="PLP-dependent transferases"/>
    <property type="match status" value="1"/>
</dbReference>
<dbReference type="Pfam" id="PF00155">
    <property type="entry name" value="Aminotran_1_2"/>
    <property type="match status" value="1"/>
</dbReference>
<organism evidence="7 8">
    <name type="scientific">Amycolatopsis suaedae</name>
    <dbReference type="NCBI Taxonomy" id="2510978"/>
    <lineage>
        <taxon>Bacteria</taxon>
        <taxon>Bacillati</taxon>
        <taxon>Actinomycetota</taxon>
        <taxon>Actinomycetes</taxon>
        <taxon>Pseudonocardiales</taxon>
        <taxon>Pseudonocardiaceae</taxon>
        <taxon>Amycolatopsis</taxon>
    </lineage>
</organism>